<evidence type="ECO:0000259" key="4">
    <source>
        <dbReference type="PROSITE" id="PS50158"/>
    </source>
</evidence>
<organism evidence="5 6">
    <name type="scientific">Armillaria gallica</name>
    <name type="common">Bulbous honey fungus</name>
    <name type="synonym">Armillaria bulbosa</name>
    <dbReference type="NCBI Taxonomy" id="47427"/>
    <lineage>
        <taxon>Eukaryota</taxon>
        <taxon>Fungi</taxon>
        <taxon>Dikarya</taxon>
        <taxon>Basidiomycota</taxon>
        <taxon>Agaricomycotina</taxon>
        <taxon>Agaricomycetes</taxon>
        <taxon>Agaricomycetidae</taxon>
        <taxon>Agaricales</taxon>
        <taxon>Marasmiineae</taxon>
        <taxon>Physalacriaceae</taxon>
        <taxon>Armillaria</taxon>
    </lineage>
</organism>
<dbReference type="PROSITE" id="PS50158">
    <property type="entry name" value="ZF_CCHC"/>
    <property type="match status" value="1"/>
</dbReference>
<evidence type="ECO:0000256" key="3">
    <source>
        <dbReference type="SAM" id="MobiDB-lite"/>
    </source>
</evidence>
<dbReference type="OrthoDB" id="2692435at2759"/>
<feature type="region of interest" description="Disordered" evidence="3">
    <location>
        <begin position="61"/>
        <end position="126"/>
    </location>
</feature>
<dbReference type="AlphaFoldDB" id="A0A2H3CJK1"/>
<keyword evidence="1" id="KW-0507">mRNA processing</keyword>
<dbReference type="InParanoid" id="A0A2H3CJK1"/>
<feature type="compositionally biased region" description="Acidic residues" evidence="3">
    <location>
        <begin position="110"/>
        <end position="124"/>
    </location>
</feature>
<feature type="region of interest" description="Disordered" evidence="3">
    <location>
        <begin position="1"/>
        <end position="36"/>
    </location>
</feature>
<evidence type="ECO:0000256" key="2">
    <source>
        <dbReference type="PROSITE-ProRule" id="PRU00047"/>
    </source>
</evidence>
<evidence type="ECO:0000313" key="5">
    <source>
        <dbReference type="EMBL" id="PBK83269.1"/>
    </source>
</evidence>
<keyword evidence="2" id="KW-0863">Zinc-finger</keyword>
<gene>
    <name evidence="5" type="ORF">ARMGADRAFT_1089618</name>
</gene>
<keyword evidence="6" id="KW-1185">Reference proteome</keyword>
<evidence type="ECO:0000256" key="1">
    <source>
        <dbReference type="ARBA" id="ARBA00022664"/>
    </source>
</evidence>
<keyword evidence="2" id="KW-0862">Zinc</keyword>
<dbReference type="SUPFAM" id="SSF57756">
    <property type="entry name" value="Retrovirus zinc finger-like domains"/>
    <property type="match status" value="1"/>
</dbReference>
<feature type="domain" description="CCHC-type" evidence="4">
    <location>
        <begin position="42"/>
        <end position="55"/>
    </location>
</feature>
<dbReference type="GO" id="GO:0006397">
    <property type="term" value="P:mRNA processing"/>
    <property type="evidence" value="ECO:0007669"/>
    <property type="project" value="UniProtKB-KW"/>
</dbReference>
<dbReference type="InterPro" id="IPR001878">
    <property type="entry name" value="Znf_CCHC"/>
</dbReference>
<keyword evidence="2" id="KW-0479">Metal-binding</keyword>
<dbReference type="Gene3D" id="4.10.60.10">
    <property type="entry name" value="Zinc finger, CCHC-type"/>
    <property type="match status" value="1"/>
</dbReference>
<reference evidence="6" key="1">
    <citation type="journal article" date="2017" name="Nat. Ecol. Evol.">
        <title>Genome expansion and lineage-specific genetic innovations in the forest pathogenic fungi Armillaria.</title>
        <authorList>
            <person name="Sipos G."/>
            <person name="Prasanna A.N."/>
            <person name="Walter M.C."/>
            <person name="O'Connor E."/>
            <person name="Balint B."/>
            <person name="Krizsan K."/>
            <person name="Kiss B."/>
            <person name="Hess J."/>
            <person name="Varga T."/>
            <person name="Slot J."/>
            <person name="Riley R."/>
            <person name="Boka B."/>
            <person name="Rigling D."/>
            <person name="Barry K."/>
            <person name="Lee J."/>
            <person name="Mihaltcheva S."/>
            <person name="LaButti K."/>
            <person name="Lipzen A."/>
            <person name="Waldron R."/>
            <person name="Moloney N.M."/>
            <person name="Sperisen C."/>
            <person name="Kredics L."/>
            <person name="Vagvoelgyi C."/>
            <person name="Patrignani A."/>
            <person name="Fitzpatrick D."/>
            <person name="Nagy I."/>
            <person name="Doyle S."/>
            <person name="Anderson J.B."/>
            <person name="Grigoriev I.V."/>
            <person name="Gueldener U."/>
            <person name="Muensterkoetter M."/>
            <person name="Nagy L.G."/>
        </authorList>
    </citation>
    <scope>NUCLEOTIDE SEQUENCE [LARGE SCALE GENOMIC DNA]</scope>
    <source>
        <strain evidence="6">Ar21-2</strain>
    </source>
</reference>
<proteinExistence type="predicted"/>
<dbReference type="EMBL" id="KZ293708">
    <property type="protein sequence ID" value="PBK83269.1"/>
    <property type="molecule type" value="Genomic_DNA"/>
</dbReference>
<dbReference type="Proteomes" id="UP000217790">
    <property type="component" value="Unassembled WGS sequence"/>
</dbReference>
<dbReference type="GO" id="GO:0008270">
    <property type="term" value="F:zinc ion binding"/>
    <property type="evidence" value="ECO:0007669"/>
    <property type="project" value="UniProtKB-KW"/>
</dbReference>
<dbReference type="Pfam" id="PF00098">
    <property type="entry name" value="zf-CCHC"/>
    <property type="match status" value="1"/>
</dbReference>
<sequence length="169" mass="18901">MVLQGIRNEADQQKIRSAGKGKKEAAFYSGNSRKKPWKSVECYNCHQKGHMARDCWVKRGEKEGQGPKKGHGQANSAKIDKEFDATWFAEKEEDNEKDFLDLPPLQDVSNSEDEDSDDEEDELDISTPELIREITSLTSGNLAAAVANTEHEYEVDIFDSGATQCMTPS</sequence>
<accession>A0A2H3CJK1</accession>
<name>A0A2H3CJK1_ARMGA</name>
<dbReference type="InterPro" id="IPR036875">
    <property type="entry name" value="Znf_CCHC_sf"/>
</dbReference>
<dbReference type="STRING" id="47427.A0A2H3CJK1"/>
<evidence type="ECO:0000313" key="6">
    <source>
        <dbReference type="Proteomes" id="UP000217790"/>
    </source>
</evidence>
<protein>
    <recommendedName>
        <fullName evidence="4">CCHC-type domain-containing protein</fullName>
    </recommendedName>
</protein>
<dbReference type="GO" id="GO:0003676">
    <property type="term" value="F:nucleic acid binding"/>
    <property type="evidence" value="ECO:0007669"/>
    <property type="project" value="InterPro"/>
</dbReference>
<dbReference type="SMART" id="SM00343">
    <property type="entry name" value="ZnF_C2HC"/>
    <property type="match status" value="1"/>
</dbReference>